<proteinExistence type="predicted"/>
<dbReference type="HOGENOM" id="CLU_107890_0_0_12"/>
<dbReference type="Pfam" id="PF13671">
    <property type="entry name" value="AAA_33"/>
    <property type="match status" value="1"/>
</dbReference>
<reference evidence="1 2" key="1">
    <citation type="journal article" date="2010" name="Stand. Genomic Sci.">
        <title>Complete genome sequence of Spirochaeta smaragdinae type strain (SEBR 4228).</title>
        <authorList>
            <person name="Mavromatis K."/>
            <person name="Yasawong M."/>
            <person name="Chertkov O."/>
            <person name="Lapidus A."/>
            <person name="Lucas S."/>
            <person name="Nolan M."/>
            <person name="Del Rio T.G."/>
            <person name="Tice H."/>
            <person name="Cheng J.F."/>
            <person name="Pitluck S."/>
            <person name="Liolios K."/>
            <person name="Ivanova N."/>
            <person name="Tapia R."/>
            <person name="Han C."/>
            <person name="Bruce D."/>
            <person name="Goodwin L."/>
            <person name="Pati A."/>
            <person name="Chen A."/>
            <person name="Palaniappan K."/>
            <person name="Land M."/>
            <person name="Hauser L."/>
            <person name="Chang Y.J."/>
            <person name="Jeffries C.D."/>
            <person name="Detter J.C."/>
            <person name="Rohde M."/>
            <person name="Brambilla E."/>
            <person name="Spring S."/>
            <person name="Goker M."/>
            <person name="Sikorski J."/>
            <person name="Woyke T."/>
            <person name="Bristow J."/>
            <person name="Eisen J.A."/>
            <person name="Markowitz V."/>
            <person name="Hugenholtz P."/>
            <person name="Klenk H.P."/>
            <person name="Kyrpides N.C."/>
        </authorList>
    </citation>
    <scope>NUCLEOTIDE SEQUENCE [LARGE SCALE GENOMIC DNA]</scope>
    <source>
        <strain evidence="2">DSM 11293 / JCM 15392 / SEBR 4228</strain>
    </source>
</reference>
<dbReference type="KEGG" id="ssm:Spirs_3449"/>
<dbReference type="Gene3D" id="3.40.50.300">
    <property type="entry name" value="P-loop containing nucleotide triphosphate hydrolases"/>
    <property type="match status" value="1"/>
</dbReference>
<organism evidence="1 2">
    <name type="scientific">Sediminispirochaeta smaragdinae (strain DSM 11293 / JCM 15392 / SEBR 4228)</name>
    <name type="common">Spirochaeta smaragdinae</name>
    <dbReference type="NCBI Taxonomy" id="573413"/>
    <lineage>
        <taxon>Bacteria</taxon>
        <taxon>Pseudomonadati</taxon>
        <taxon>Spirochaetota</taxon>
        <taxon>Spirochaetia</taxon>
        <taxon>Spirochaetales</taxon>
        <taxon>Spirochaetaceae</taxon>
        <taxon>Sediminispirochaeta</taxon>
    </lineage>
</organism>
<evidence type="ECO:0000313" key="1">
    <source>
        <dbReference type="EMBL" id="ADK82538.1"/>
    </source>
</evidence>
<dbReference type="SUPFAM" id="SSF52540">
    <property type="entry name" value="P-loop containing nucleoside triphosphate hydrolases"/>
    <property type="match status" value="1"/>
</dbReference>
<dbReference type="Proteomes" id="UP000002318">
    <property type="component" value="Chromosome"/>
</dbReference>
<dbReference type="OrthoDB" id="9810277at2"/>
<keyword evidence="2" id="KW-1185">Reference proteome</keyword>
<dbReference type="RefSeq" id="WP_013255997.1">
    <property type="nucleotide sequence ID" value="NC_014364.1"/>
</dbReference>
<protein>
    <recommendedName>
        <fullName evidence="3">Kinase</fullName>
    </recommendedName>
</protein>
<dbReference type="AlphaFoldDB" id="E1R2H8"/>
<dbReference type="eggNOG" id="COG0645">
    <property type="taxonomic scope" value="Bacteria"/>
</dbReference>
<accession>E1R2H8</accession>
<evidence type="ECO:0000313" key="2">
    <source>
        <dbReference type="Proteomes" id="UP000002318"/>
    </source>
</evidence>
<gene>
    <name evidence="1" type="ordered locus">Spirs_3449</name>
</gene>
<evidence type="ECO:0008006" key="3">
    <source>
        <dbReference type="Google" id="ProtNLM"/>
    </source>
</evidence>
<dbReference type="STRING" id="573413.Spirs_3449"/>
<sequence>MIVVFCGLPAVGKSYLADELSKRYSYRVINRDILRDRMFENAELDYSDEQNQFASLVAGELLTYLAKKDPTRVFIMDGRPFSKRTQREAIKSLAETLSQKIIFVLCYVDDQIVKVRLGGEGIIDRKDRRTFHRYQSLKEEFEPLIGDYLAVDTGHSVEKNLSIINNYIKERE</sequence>
<name>E1R2H8_SEDSS</name>
<dbReference type="InterPro" id="IPR027417">
    <property type="entry name" value="P-loop_NTPase"/>
</dbReference>
<dbReference type="EMBL" id="CP002116">
    <property type="protein sequence ID" value="ADK82538.1"/>
    <property type="molecule type" value="Genomic_DNA"/>
</dbReference>